<evidence type="ECO:0000259" key="4">
    <source>
        <dbReference type="SMART" id="SM00965"/>
    </source>
</evidence>
<dbReference type="Gene3D" id="3.55.50.30">
    <property type="match status" value="1"/>
</dbReference>
<dbReference type="Proteomes" id="UP001056873">
    <property type="component" value="Chromosome"/>
</dbReference>
<dbReference type="EMBL" id="CP074347">
    <property type="protein sequence ID" value="USV01778.1"/>
    <property type="molecule type" value="Genomic_DNA"/>
</dbReference>
<dbReference type="RefSeq" id="WP_234589156.1">
    <property type="nucleotide sequence ID" value="NZ_CAMIPG010000013.1"/>
</dbReference>
<keyword evidence="2" id="KW-0472">Membrane</keyword>
<keyword evidence="1" id="KW-0813">Transport</keyword>
<protein>
    <submittedName>
        <fullName evidence="5">TonB-dependent outer membrane receptor</fullName>
    </submittedName>
</protein>
<gene>
    <name evidence="5" type="ORF">KFQ06_04450</name>
</gene>
<proteinExistence type="predicted"/>
<dbReference type="SUPFAM" id="SSF74653">
    <property type="entry name" value="TolA/TonB C-terminal domain"/>
    <property type="match status" value="1"/>
</dbReference>
<keyword evidence="6" id="KW-1185">Reference proteome</keyword>
<dbReference type="SMART" id="SM00965">
    <property type="entry name" value="STN"/>
    <property type="match status" value="1"/>
</dbReference>
<sequence>MNFDIPSLPLFQALARYGEISGFAVLVDSDLAANRRSAAIKGRFDPYSALRYLLQGTGLNAHYAGASAFTLVAASPGTQREREAAGGGDVSTPGLGGHRFGVFLQQSLLRALCQTPQTRPGNYRAVIQIWLNAQGLVERVRLIDSTGSLQRDNAILKQIKGLRLAGEMRVRLPQPLTILVLPEEGTAKACRTHDA</sequence>
<reference evidence="5" key="1">
    <citation type="journal article" date="2022" name="BMC Genomics">
        <title>Genome sequence of the entomopathogenic Serratia entomophila isolate 626 and characterisation of the species specific itaconate degradation pathway.</title>
        <authorList>
            <person name="Vaughan A.L."/>
            <person name="Altermann E."/>
            <person name="Glare T.R."/>
            <person name="Hurst M.R.H."/>
        </authorList>
    </citation>
    <scope>NUCLEOTIDE SEQUENCE</scope>
    <source>
        <strain evidence="5">626</strain>
    </source>
</reference>
<organism evidence="5 6">
    <name type="scientific">Serratia entomophila</name>
    <dbReference type="NCBI Taxonomy" id="42906"/>
    <lineage>
        <taxon>Bacteria</taxon>
        <taxon>Pseudomonadati</taxon>
        <taxon>Pseudomonadota</taxon>
        <taxon>Gammaproteobacteria</taxon>
        <taxon>Enterobacterales</taxon>
        <taxon>Yersiniaceae</taxon>
        <taxon>Serratia</taxon>
    </lineage>
</organism>
<accession>A0ABY5CWA6</accession>
<dbReference type="Pfam" id="PF07660">
    <property type="entry name" value="STN"/>
    <property type="match status" value="1"/>
</dbReference>
<keyword evidence="3" id="KW-0998">Cell outer membrane</keyword>
<evidence type="ECO:0000256" key="1">
    <source>
        <dbReference type="ARBA" id="ARBA00022448"/>
    </source>
</evidence>
<evidence type="ECO:0000313" key="6">
    <source>
        <dbReference type="Proteomes" id="UP001056873"/>
    </source>
</evidence>
<feature type="domain" description="Secretin/TonB short N-terminal" evidence="4">
    <location>
        <begin position="23"/>
        <end position="74"/>
    </location>
</feature>
<evidence type="ECO:0000256" key="2">
    <source>
        <dbReference type="ARBA" id="ARBA00023136"/>
    </source>
</evidence>
<evidence type="ECO:0000313" key="5">
    <source>
        <dbReference type="EMBL" id="USV01778.1"/>
    </source>
</evidence>
<dbReference type="InterPro" id="IPR011662">
    <property type="entry name" value="Secretin/TonB_short_N"/>
</dbReference>
<keyword evidence="5" id="KW-0675">Receptor</keyword>
<evidence type="ECO:0000256" key="3">
    <source>
        <dbReference type="ARBA" id="ARBA00023237"/>
    </source>
</evidence>
<name>A0ABY5CWA6_9GAMM</name>
<dbReference type="GeneID" id="75021079"/>